<proteinExistence type="predicted"/>
<evidence type="ECO:0008006" key="3">
    <source>
        <dbReference type="Google" id="ProtNLM"/>
    </source>
</evidence>
<sequence length="66" mass="7415">MNGRTVRLEIYREPNTDWILEVVDEFNNPTIWNDLFATGQATLDEALRTIPDEGISSLIGPPSGVR</sequence>
<protein>
    <recommendedName>
        <fullName evidence="3">DUF1902 domain-containing protein</fullName>
    </recommendedName>
</protein>
<evidence type="ECO:0000313" key="1">
    <source>
        <dbReference type="EMBL" id="ATS86572.1"/>
    </source>
</evidence>
<evidence type="ECO:0000313" key="2">
    <source>
        <dbReference type="Proteomes" id="UP000230560"/>
    </source>
</evidence>
<dbReference type="Proteomes" id="UP000230560">
    <property type="component" value="Chromosome"/>
</dbReference>
<accession>A0AB33FDW5</accession>
<dbReference type="AlphaFoldDB" id="A0AB33FDW5"/>
<dbReference type="EMBL" id="CP021015">
    <property type="protein sequence ID" value="ATS86572.1"/>
    <property type="molecule type" value="Genomic_DNA"/>
</dbReference>
<organism evidence="1 2">
    <name type="scientific">Xanthomonas citri pv. phaseoli var. fuscans</name>
    <dbReference type="NCBI Taxonomy" id="473423"/>
    <lineage>
        <taxon>Bacteria</taxon>
        <taxon>Pseudomonadati</taxon>
        <taxon>Pseudomonadota</taxon>
        <taxon>Gammaproteobacteria</taxon>
        <taxon>Lysobacterales</taxon>
        <taxon>Lysobacteraceae</taxon>
        <taxon>Xanthomonas</taxon>
    </lineage>
</organism>
<name>A0AB33FDW5_XANCI</name>
<gene>
    <name evidence="1" type="ORF">XcfCFBP6991P_10680</name>
</gene>
<reference evidence="1 2" key="1">
    <citation type="journal article" date="2017" name="BMC Genomics">
        <title>Xanthomonas adaptation to common bean is associated with horizontal transfers of genes encoding TAL effectors.</title>
        <authorList>
            <person name="Ruh M."/>
            <person name="Briand M."/>
            <person name="Bonneau S."/>
            <person name="Jacques M.A."/>
            <person name="Chen N.W.G."/>
        </authorList>
    </citation>
    <scope>NUCLEOTIDE SEQUENCE [LARGE SCALE GENOMIC DNA]</scope>
    <source>
        <strain evidence="1 2">CFBP6991</strain>
    </source>
</reference>